<dbReference type="EMBL" id="BMNB01000046">
    <property type="protein sequence ID" value="GGM65484.1"/>
    <property type="molecule type" value="Genomic_DNA"/>
</dbReference>
<protein>
    <submittedName>
        <fullName evidence="2">Uncharacterized protein</fullName>
    </submittedName>
</protein>
<evidence type="ECO:0000313" key="3">
    <source>
        <dbReference type="Proteomes" id="UP000608890"/>
    </source>
</evidence>
<feature type="compositionally biased region" description="Basic residues" evidence="1">
    <location>
        <begin position="1"/>
        <end position="12"/>
    </location>
</feature>
<organism evidence="2 3">
    <name type="scientific">Micromonospora sonchi</name>
    <dbReference type="NCBI Taxonomy" id="1763543"/>
    <lineage>
        <taxon>Bacteria</taxon>
        <taxon>Bacillati</taxon>
        <taxon>Actinomycetota</taxon>
        <taxon>Actinomycetes</taxon>
        <taxon>Micromonosporales</taxon>
        <taxon>Micromonosporaceae</taxon>
        <taxon>Micromonospora</taxon>
    </lineage>
</organism>
<proteinExistence type="predicted"/>
<reference evidence="2" key="2">
    <citation type="submission" date="2020-09" db="EMBL/GenBank/DDBJ databases">
        <authorList>
            <person name="Sun Q."/>
            <person name="Zhou Y."/>
        </authorList>
    </citation>
    <scope>NUCLEOTIDE SEQUENCE</scope>
    <source>
        <strain evidence="2">CGMCC 4.7312</strain>
    </source>
</reference>
<keyword evidence="3" id="KW-1185">Reference proteome</keyword>
<comment type="caution">
    <text evidence="2">The sequence shown here is derived from an EMBL/GenBank/DDBJ whole genome shotgun (WGS) entry which is preliminary data.</text>
</comment>
<dbReference type="AlphaFoldDB" id="A0A917X4N4"/>
<sequence>MGTKLARIRREMRRPPFPGADSSRIQKAPLPSIFCEETGARRPGAAPVDRLRTGPARRPVTRPPGPLVGDWIFTIATQSVILYTQSNHSDKFLLHRKGPPDGHQCRKTDTLPTPAGKPEREPIGTSTPIAKRILKHSPGRVTETK</sequence>
<feature type="compositionally biased region" description="Basic and acidic residues" evidence="1">
    <location>
        <begin position="93"/>
        <end position="109"/>
    </location>
</feature>
<feature type="region of interest" description="Disordered" evidence="1">
    <location>
        <begin position="1"/>
        <end position="68"/>
    </location>
</feature>
<name>A0A917X4N4_9ACTN</name>
<gene>
    <name evidence="2" type="ORF">GCM10011608_58370</name>
</gene>
<evidence type="ECO:0000313" key="2">
    <source>
        <dbReference type="EMBL" id="GGM65484.1"/>
    </source>
</evidence>
<reference evidence="2" key="1">
    <citation type="journal article" date="2014" name="Int. J. Syst. Evol. Microbiol.">
        <title>Complete genome sequence of Corynebacterium casei LMG S-19264T (=DSM 44701T), isolated from a smear-ripened cheese.</title>
        <authorList>
            <consortium name="US DOE Joint Genome Institute (JGI-PGF)"/>
            <person name="Walter F."/>
            <person name="Albersmeier A."/>
            <person name="Kalinowski J."/>
            <person name="Ruckert C."/>
        </authorList>
    </citation>
    <scope>NUCLEOTIDE SEQUENCE</scope>
    <source>
        <strain evidence="2">CGMCC 4.7312</strain>
    </source>
</reference>
<evidence type="ECO:0000256" key="1">
    <source>
        <dbReference type="SAM" id="MobiDB-lite"/>
    </source>
</evidence>
<dbReference type="Proteomes" id="UP000608890">
    <property type="component" value="Unassembled WGS sequence"/>
</dbReference>
<accession>A0A917X4N4</accession>
<feature type="region of interest" description="Disordered" evidence="1">
    <location>
        <begin position="93"/>
        <end position="145"/>
    </location>
</feature>